<feature type="region of interest" description="Disordered" evidence="1">
    <location>
        <begin position="150"/>
        <end position="175"/>
    </location>
</feature>
<dbReference type="AlphaFoldDB" id="A0A0J6I0T3"/>
<dbReference type="OrthoDB" id="2550114at2759"/>
<dbReference type="PANTHER" id="PTHR39605:SF1">
    <property type="entry name" value="MAJOR FACILITATOR SUPERFAMILY (MFS) PROFILE DOMAIN-CONTAINING PROTEIN"/>
    <property type="match status" value="1"/>
</dbReference>
<reference evidence="4" key="3">
    <citation type="journal article" date="2010" name="Genome Res.">
        <title>Population genomic sequencing of Coccidioides fungi reveals recent hybridization and transposon control.</title>
        <authorList>
            <person name="Neafsey D.E."/>
            <person name="Barker B.M."/>
            <person name="Sharpton T.J."/>
            <person name="Stajich J.E."/>
            <person name="Park D.J."/>
            <person name="Whiston E."/>
            <person name="Hung C.-Y."/>
            <person name="McMahan C."/>
            <person name="White J."/>
            <person name="Sykes S."/>
            <person name="Heiman D."/>
            <person name="Young S."/>
            <person name="Zeng Q."/>
            <person name="Abouelleil A."/>
            <person name="Aftuck L."/>
            <person name="Bessette D."/>
            <person name="Brown A."/>
            <person name="FitzGerald M."/>
            <person name="Lui A."/>
            <person name="Macdonald J.P."/>
            <person name="Priest M."/>
            <person name="Orbach M.J."/>
            <person name="Galgiani J.N."/>
            <person name="Kirkland T.N."/>
            <person name="Cole G.T."/>
            <person name="Birren B.W."/>
            <person name="Henn M.R."/>
            <person name="Taylor J.W."/>
            <person name="Rounsley S.D."/>
        </authorList>
    </citation>
    <scope>NUCLEOTIDE SEQUENCE [LARGE SCALE GENOMIC DNA]</scope>
    <source>
        <strain evidence="4">RMSCC 3488</strain>
    </source>
</reference>
<accession>A0A0J6I0T3</accession>
<reference evidence="3 4" key="1">
    <citation type="submission" date="2007-06" db="EMBL/GenBank/DDBJ databases">
        <title>The Genome Sequence of Coccidioides posadasii RMSCC_3488.</title>
        <authorList>
            <consortium name="Coccidioides Genome Resources Consortium"/>
            <consortium name="The Broad Institute Genome Sequencing Platform"/>
            <person name="Henn M.R."/>
            <person name="Sykes S."/>
            <person name="Young S."/>
            <person name="Jaffe D."/>
            <person name="Berlin A."/>
            <person name="Alvarez P."/>
            <person name="Butler J."/>
            <person name="Gnerre S."/>
            <person name="Grabherr M."/>
            <person name="Mauceli E."/>
            <person name="Brockman W."/>
            <person name="Kodira C."/>
            <person name="Alvarado L."/>
            <person name="Zeng Q."/>
            <person name="Crawford M."/>
            <person name="Antoine C."/>
            <person name="Devon K."/>
            <person name="Galgiani J."/>
            <person name="Orsborn K."/>
            <person name="Lewis M.L."/>
            <person name="Nusbaum C."/>
            <person name="Galagan J."/>
            <person name="Birren B."/>
        </authorList>
    </citation>
    <scope>NUCLEOTIDE SEQUENCE [LARGE SCALE GENOMIC DNA]</scope>
    <source>
        <strain evidence="3 4">RMSCC 3488</strain>
    </source>
</reference>
<dbReference type="PANTHER" id="PTHR39605">
    <property type="entry name" value="MAJOR FACILITATOR SUPERFAMILY (MFS) PROFILE DOMAIN-CONTAINING PROTEIN"/>
    <property type="match status" value="1"/>
</dbReference>
<keyword evidence="2" id="KW-0472">Membrane</keyword>
<evidence type="ECO:0000313" key="4">
    <source>
        <dbReference type="Proteomes" id="UP000054567"/>
    </source>
</evidence>
<dbReference type="VEuPathDB" id="FungiDB:CPAG_01224"/>
<feature type="transmembrane region" description="Helical" evidence="2">
    <location>
        <begin position="88"/>
        <end position="111"/>
    </location>
</feature>
<evidence type="ECO:0000256" key="1">
    <source>
        <dbReference type="SAM" id="MobiDB-lite"/>
    </source>
</evidence>
<feature type="transmembrane region" description="Helical" evidence="2">
    <location>
        <begin position="117"/>
        <end position="140"/>
    </location>
</feature>
<name>A0A0J6I0T3_COCPO</name>
<sequence>MDVFYMYTYGTGAWLSLQGLTLVASPKLIIALLLDEPRPPSGLEVYFARSLGLTLITLSVLTVILTGSIPLTSEYGISPEENDPKAPYAVPTLMITSALHATAAFYAYTWVVWGGGVAYMVGMMVSGGLSAIGLWCMLFASTKGRISRRTGADKRMSGFPFDNTQADKKRQKKRM</sequence>
<evidence type="ECO:0000256" key="2">
    <source>
        <dbReference type="SAM" id="Phobius"/>
    </source>
</evidence>
<feature type="transmembrane region" description="Helical" evidence="2">
    <location>
        <begin position="46"/>
        <end position="67"/>
    </location>
</feature>
<gene>
    <name evidence="3" type="ORF">CPAG_01224</name>
</gene>
<organism evidence="3 4">
    <name type="scientific">Coccidioides posadasii RMSCC 3488</name>
    <dbReference type="NCBI Taxonomy" id="454284"/>
    <lineage>
        <taxon>Eukaryota</taxon>
        <taxon>Fungi</taxon>
        <taxon>Dikarya</taxon>
        <taxon>Ascomycota</taxon>
        <taxon>Pezizomycotina</taxon>
        <taxon>Eurotiomycetes</taxon>
        <taxon>Eurotiomycetidae</taxon>
        <taxon>Onygenales</taxon>
        <taxon>Onygenaceae</taxon>
        <taxon>Coccidioides</taxon>
    </lineage>
</organism>
<dbReference type="EMBL" id="DS268109">
    <property type="protein sequence ID" value="KMM64872.1"/>
    <property type="molecule type" value="Genomic_DNA"/>
</dbReference>
<evidence type="ECO:0000313" key="3">
    <source>
        <dbReference type="EMBL" id="KMM64872.1"/>
    </source>
</evidence>
<protein>
    <submittedName>
        <fullName evidence="3">Uncharacterized protein</fullName>
    </submittedName>
</protein>
<feature type="transmembrane region" description="Helical" evidence="2">
    <location>
        <begin position="12"/>
        <end position="34"/>
    </location>
</feature>
<keyword evidence="2" id="KW-0812">Transmembrane</keyword>
<dbReference type="Proteomes" id="UP000054567">
    <property type="component" value="Unassembled WGS sequence"/>
</dbReference>
<keyword evidence="2" id="KW-1133">Transmembrane helix</keyword>
<proteinExistence type="predicted"/>
<reference evidence="4" key="2">
    <citation type="journal article" date="2009" name="Genome Res.">
        <title>Comparative genomic analyses of the human fungal pathogens Coccidioides and their relatives.</title>
        <authorList>
            <person name="Sharpton T.J."/>
            <person name="Stajich J.E."/>
            <person name="Rounsley S.D."/>
            <person name="Gardner M.J."/>
            <person name="Wortman J.R."/>
            <person name="Jordar V.S."/>
            <person name="Maiti R."/>
            <person name="Kodira C.D."/>
            <person name="Neafsey D.E."/>
            <person name="Zeng Q."/>
            <person name="Hung C.-Y."/>
            <person name="McMahan C."/>
            <person name="Muszewska A."/>
            <person name="Grynberg M."/>
            <person name="Mandel M.A."/>
            <person name="Kellner E.M."/>
            <person name="Barker B.M."/>
            <person name="Galgiani J.N."/>
            <person name="Orbach M.J."/>
            <person name="Kirkland T.N."/>
            <person name="Cole G.T."/>
            <person name="Henn M.R."/>
            <person name="Birren B.W."/>
            <person name="Taylor J.W."/>
        </authorList>
    </citation>
    <scope>NUCLEOTIDE SEQUENCE [LARGE SCALE GENOMIC DNA]</scope>
    <source>
        <strain evidence="4">RMSCC 3488</strain>
    </source>
</reference>